<keyword evidence="7" id="KW-0486">Methionine biosynthesis</keyword>
<dbReference type="InterPro" id="IPR004511">
    <property type="entry name" value="PAPS/APS_Rdtase"/>
</dbReference>
<dbReference type="OrthoDB" id="7869097at2759"/>
<evidence type="ECO:0000313" key="15">
    <source>
        <dbReference type="EMBL" id="OXV10243.1"/>
    </source>
</evidence>
<evidence type="ECO:0000256" key="7">
    <source>
        <dbReference type="ARBA" id="ARBA00023167"/>
    </source>
</evidence>
<comment type="pathway">
    <text evidence="1">Sulfur metabolism; hydrogen sulfide biosynthesis; sulfite from sulfate: step 3/3.</text>
</comment>
<evidence type="ECO:0000259" key="14">
    <source>
        <dbReference type="Pfam" id="PF01507"/>
    </source>
</evidence>
<dbReference type="GO" id="GO:0019379">
    <property type="term" value="P:sulfate assimilation, phosphoadenylyl sulfate reduction by phosphoadenylyl-sulfate reductase (thioredoxin)"/>
    <property type="evidence" value="ECO:0007669"/>
    <property type="project" value="InterPro"/>
</dbReference>
<dbReference type="NCBIfam" id="TIGR02057">
    <property type="entry name" value="PAPS_reductase"/>
    <property type="match status" value="1"/>
</dbReference>
<dbReference type="PANTHER" id="PTHR46509:SF1">
    <property type="entry name" value="PHOSPHOADENOSINE PHOSPHOSULFATE REDUCTASE"/>
    <property type="match status" value="1"/>
</dbReference>
<comment type="caution">
    <text evidence="15">The sequence shown here is derived from an EMBL/GenBank/DDBJ whole genome shotgun (WGS) entry which is preliminary data.</text>
</comment>
<dbReference type="Pfam" id="PF01507">
    <property type="entry name" value="PAPS_reduct"/>
    <property type="match status" value="1"/>
</dbReference>
<evidence type="ECO:0000256" key="8">
    <source>
        <dbReference type="ARBA" id="ARBA00023192"/>
    </source>
</evidence>
<proteinExistence type="inferred from homology"/>
<feature type="compositionally biased region" description="Polar residues" evidence="13">
    <location>
        <begin position="16"/>
        <end position="28"/>
    </location>
</feature>
<name>A0A232M1J0_9EURO</name>
<evidence type="ECO:0000256" key="13">
    <source>
        <dbReference type="SAM" id="MobiDB-lite"/>
    </source>
</evidence>
<dbReference type="InterPro" id="IPR014729">
    <property type="entry name" value="Rossmann-like_a/b/a_fold"/>
</dbReference>
<keyword evidence="4" id="KW-0028">Amino-acid biosynthesis</keyword>
<dbReference type="InterPro" id="IPR002500">
    <property type="entry name" value="PAPS_reduct_dom"/>
</dbReference>
<evidence type="ECO:0000256" key="10">
    <source>
        <dbReference type="ARBA" id="ARBA00078053"/>
    </source>
</evidence>
<dbReference type="GO" id="GO:0005737">
    <property type="term" value="C:cytoplasm"/>
    <property type="evidence" value="ECO:0007669"/>
    <property type="project" value="TreeGrafter"/>
</dbReference>
<feature type="region of interest" description="Disordered" evidence="13">
    <location>
        <begin position="234"/>
        <end position="260"/>
    </location>
</feature>
<dbReference type="NCBIfam" id="TIGR00434">
    <property type="entry name" value="cysH"/>
    <property type="match status" value="1"/>
</dbReference>
<evidence type="ECO:0000313" key="16">
    <source>
        <dbReference type="Proteomes" id="UP000243515"/>
    </source>
</evidence>
<keyword evidence="16" id="KW-1185">Reference proteome</keyword>
<dbReference type="SUPFAM" id="SSF52402">
    <property type="entry name" value="Adenine nucleotide alpha hydrolases-like"/>
    <property type="match status" value="1"/>
</dbReference>
<dbReference type="CDD" id="cd23945">
    <property type="entry name" value="PAPS_reductase"/>
    <property type="match status" value="1"/>
</dbReference>
<dbReference type="AlphaFoldDB" id="A0A232M1J0"/>
<comment type="similarity">
    <text evidence="2">Belongs to the PAPS reductase family. CysH subfamily.</text>
</comment>
<dbReference type="PANTHER" id="PTHR46509">
    <property type="entry name" value="PHOSPHOADENOSINE PHOSPHOSULFATE REDUCTASE"/>
    <property type="match status" value="1"/>
</dbReference>
<feature type="domain" description="Phosphoadenosine phosphosulphate reductase" evidence="14">
    <location>
        <begin position="66"/>
        <end position="244"/>
    </location>
</feature>
<dbReference type="EC" id="1.8.4.8" evidence="3"/>
<keyword evidence="6" id="KW-0560">Oxidoreductase</keyword>
<evidence type="ECO:0000256" key="6">
    <source>
        <dbReference type="ARBA" id="ARBA00023002"/>
    </source>
</evidence>
<gene>
    <name evidence="15" type="ORF">Egran_01996</name>
</gene>
<dbReference type="GO" id="GO:0009086">
    <property type="term" value="P:methionine biosynthetic process"/>
    <property type="evidence" value="ECO:0007669"/>
    <property type="project" value="UniProtKB-KW"/>
</dbReference>
<keyword evidence="5" id="KW-0521">NADP</keyword>
<reference evidence="15 16" key="1">
    <citation type="journal article" date="2015" name="Environ. Microbiol.">
        <title>Metagenome sequence of Elaphomyces granulatus from sporocarp tissue reveals Ascomycota ectomycorrhizal fingerprints of genome expansion and a Proteobacteria-rich microbiome.</title>
        <authorList>
            <person name="Quandt C.A."/>
            <person name="Kohler A."/>
            <person name="Hesse C.N."/>
            <person name="Sharpton T.J."/>
            <person name="Martin F."/>
            <person name="Spatafora J.W."/>
        </authorList>
    </citation>
    <scope>NUCLEOTIDE SEQUENCE [LARGE SCALE GENOMIC DNA]</scope>
    <source>
        <strain evidence="15 16">OSC145934</strain>
    </source>
</reference>
<dbReference type="NCBIfam" id="NF002537">
    <property type="entry name" value="PRK02090.1"/>
    <property type="match status" value="1"/>
</dbReference>
<keyword evidence="8" id="KW-0198">Cysteine biosynthesis</keyword>
<dbReference type="Proteomes" id="UP000243515">
    <property type="component" value="Unassembled WGS sequence"/>
</dbReference>
<evidence type="ECO:0000256" key="11">
    <source>
        <dbReference type="ARBA" id="ARBA00082472"/>
    </source>
</evidence>
<dbReference type="FunFam" id="3.40.50.620:FF:000151">
    <property type="entry name" value="Phosphoadenosine phosphosulfate reductase"/>
    <property type="match status" value="1"/>
</dbReference>
<dbReference type="InterPro" id="IPR011800">
    <property type="entry name" value="PAPS_reductase_CysH"/>
</dbReference>
<protein>
    <recommendedName>
        <fullName evidence="3">phosphoadenylyl-sulfate reductase (thioredoxin)</fullName>
        <ecNumber evidence="3">1.8.4.8</ecNumber>
    </recommendedName>
    <alternativeName>
        <fullName evidence="10">3'-phosphoadenylylsulfate reductase</fullName>
    </alternativeName>
    <alternativeName>
        <fullName evidence="12">PAPS reductase, thioredoxin dependent</fullName>
    </alternativeName>
    <alternativeName>
        <fullName evidence="11">PAdoPS reductase</fullName>
    </alternativeName>
</protein>
<dbReference type="GO" id="GO:0004604">
    <property type="term" value="F:phosphoadenylyl-sulfate reductase (thioredoxin) activity"/>
    <property type="evidence" value="ECO:0007669"/>
    <property type="project" value="UniProtKB-EC"/>
</dbReference>
<evidence type="ECO:0000256" key="12">
    <source>
        <dbReference type="ARBA" id="ARBA00082553"/>
    </source>
</evidence>
<dbReference type="Gene3D" id="3.40.50.620">
    <property type="entry name" value="HUPs"/>
    <property type="match status" value="1"/>
</dbReference>
<dbReference type="GO" id="GO:0019344">
    <property type="term" value="P:cysteine biosynthetic process"/>
    <property type="evidence" value="ECO:0007669"/>
    <property type="project" value="UniProtKB-KW"/>
</dbReference>
<evidence type="ECO:0000256" key="9">
    <source>
        <dbReference type="ARBA" id="ARBA00052536"/>
    </source>
</evidence>
<evidence type="ECO:0000256" key="5">
    <source>
        <dbReference type="ARBA" id="ARBA00022857"/>
    </source>
</evidence>
<organism evidence="15 16">
    <name type="scientific">Elaphomyces granulatus</name>
    <dbReference type="NCBI Taxonomy" id="519963"/>
    <lineage>
        <taxon>Eukaryota</taxon>
        <taxon>Fungi</taxon>
        <taxon>Dikarya</taxon>
        <taxon>Ascomycota</taxon>
        <taxon>Pezizomycotina</taxon>
        <taxon>Eurotiomycetes</taxon>
        <taxon>Eurotiomycetidae</taxon>
        <taxon>Eurotiales</taxon>
        <taxon>Elaphomycetaceae</taxon>
        <taxon>Elaphomyces</taxon>
    </lineage>
</organism>
<evidence type="ECO:0000256" key="2">
    <source>
        <dbReference type="ARBA" id="ARBA00009732"/>
    </source>
</evidence>
<sequence length="302" mass="34515">MPASYTETEPLRDNVTESGYVSGSSSDDTPPEIALTRPHLRFLNRQLQFLEAQDILRWCITTLPNLYQTTAFGPSGLVILDILSKLNVPRPQIVDIIFLDTLHHFPETLALVDKIRERYPHVTIHIYKPADVDTDEEFAKMHGPRLWETDDGLYDFTAKVEPARRAYRELNANAVITGRRRSQGGKRGELDILEVDETGLIKINPLANWTFDQVRQYIKANNVPYNELLDRGYKSVGDSHSTQPVAENEDERSGRWKGQRKTECGIHNPLSKYAQFLIDQERKRQEEALSQAIESQLAIDLS</sequence>
<dbReference type="HAMAP" id="MF_00063">
    <property type="entry name" value="CysH"/>
    <property type="match status" value="1"/>
</dbReference>
<evidence type="ECO:0000256" key="3">
    <source>
        <dbReference type="ARBA" id="ARBA00013096"/>
    </source>
</evidence>
<comment type="catalytic activity">
    <reaction evidence="9">
        <text>[thioredoxin]-disulfide + sulfite + adenosine 3',5'-bisphosphate + 2 H(+) = [thioredoxin]-dithiol + 3'-phosphoadenylyl sulfate</text>
        <dbReference type="Rhea" id="RHEA:11724"/>
        <dbReference type="Rhea" id="RHEA-COMP:10698"/>
        <dbReference type="Rhea" id="RHEA-COMP:10700"/>
        <dbReference type="ChEBI" id="CHEBI:15378"/>
        <dbReference type="ChEBI" id="CHEBI:17359"/>
        <dbReference type="ChEBI" id="CHEBI:29950"/>
        <dbReference type="ChEBI" id="CHEBI:50058"/>
        <dbReference type="ChEBI" id="CHEBI:58339"/>
        <dbReference type="ChEBI" id="CHEBI:58343"/>
        <dbReference type="EC" id="1.8.4.8"/>
    </reaction>
</comment>
<evidence type="ECO:0000256" key="4">
    <source>
        <dbReference type="ARBA" id="ARBA00022605"/>
    </source>
</evidence>
<dbReference type="EMBL" id="NPHW01003042">
    <property type="protein sequence ID" value="OXV10243.1"/>
    <property type="molecule type" value="Genomic_DNA"/>
</dbReference>
<feature type="region of interest" description="Disordered" evidence="13">
    <location>
        <begin position="1"/>
        <end position="31"/>
    </location>
</feature>
<accession>A0A232M1J0</accession>
<evidence type="ECO:0000256" key="1">
    <source>
        <dbReference type="ARBA" id="ARBA00004848"/>
    </source>
</evidence>